<feature type="region of interest" description="Disordered" evidence="1">
    <location>
        <begin position="204"/>
        <end position="244"/>
    </location>
</feature>
<organism evidence="3 4">
    <name type="scientific">Microbacterium fluvii</name>
    <dbReference type="NCBI Taxonomy" id="415215"/>
    <lineage>
        <taxon>Bacteria</taxon>
        <taxon>Bacillati</taxon>
        <taxon>Actinomycetota</taxon>
        <taxon>Actinomycetes</taxon>
        <taxon>Micrococcales</taxon>
        <taxon>Microbacteriaceae</taxon>
        <taxon>Microbacterium</taxon>
    </lineage>
</organism>
<reference evidence="4" key="1">
    <citation type="journal article" date="2019" name="Int. J. Syst. Evol. Microbiol.">
        <title>The Global Catalogue of Microorganisms (GCM) 10K type strain sequencing project: providing services to taxonomists for standard genome sequencing and annotation.</title>
        <authorList>
            <consortium name="The Broad Institute Genomics Platform"/>
            <consortium name="The Broad Institute Genome Sequencing Center for Infectious Disease"/>
            <person name="Wu L."/>
            <person name="Ma J."/>
        </authorList>
    </citation>
    <scope>NUCLEOTIDE SEQUENCE [LARGE SCALE GENOMIC DNA]</scope>
    <source>
        <strain evidence="4">CGMCC 1.15772</strain>
    </source>
</reference>
<protein>
    <submittedName>
        <fullName evidence="3">Uncharacterized protein</fullName>
    </submittedName>
</protein>
<keyword evidence="2" id="KW-0472">Membrane</keyword>
<keyword evidence="2" id="KW-0812">Transmembrane</keyword>
<feature type="compositionally biased region" description="Low complexity" evidence="1">
    <location>
        <begin position="16"/>
        <end position="37"/>
    </location>
</feature>
<keyword evidence="4" id="KW-1185">Reference proteome</keyword>
<comment type="caution">
    <text evidence="3">The sequence shown here is derived from an EMBL/GenBank/DDBJ whole genome shotgun (WGS) entry which is preliminary data.</text>
</comment>
<dbReference type="Proteomes" id="UP001596507">
    <property type="component" value="Unassembled WGS sequence"/>
</dbReference>
<sequence>MTDETSNDTTDLTASAVADAPAADDVADQADAAEPQAADAAEAAPQYGVGPFSIREVALVGIWLVAFVTSFFPVSVTWLSALGPAQITWSSVWASGLSWVLTVGLPTVAVFLIVLRRLSPDGIRRVGSLGVDQFASVAFSVATLVWLQQVWETVNVAAETGYWLRSWVMWLQFFLMLAGVLLTVFGPFIPPFDQDFRHRAEVPAHPTARPARPVSARPAPAPRPAGVAEPGAADESDARFDPADPYATSAALDDTYESPAADTVVVDRITAEEATPAETPARQQAFWALVPEERDVVDDLGIPLFRIAPTAWALVIEDRGEVFVVRHEDGRVGYLHDTTDVTRG</sequence>
<evidence type="ECO:0000256" key="2">
    <source>
        <dbReference type="SAM" id="Phobius"/>
    </source>
</evidence>
<feature type="transmembrane region" description="Helical" evidence="2">
    <location>
        <begin position="167"/>
        <end position="189"/>
    </location>
</feature>
<dbReference type="RefSeq" id="WP_262874927.1">
    <property type="nucleotide sequence ID" value="NZ_BAABKW010000013.1"/>
</dbReference>
<evidence type="ECO:0000256" key="1">
    <source>
        <dbReference type="SAM" id="MobiDB-lite"/>
    </source>
</evidence>
<dbReference type="EMBL" id="JBHTBE010000003">
    <property type="protein sequence ID" value="MFC7270023.1"/>
    <property type="molecule type" value="Genomic_DNA"/>
</dbReference>
<proteinExistence type="predicted"/>
<gene>
    <name evidence="3" type="ORF">ACFQRL_13745</name>
</gene>
<feature type="region of interest" description="Disordered" evidence="1">
    <location>
        <begin position="1"/>
        <end position="37"/>
    </location>
</feature>
<feature type="transmembrane region" description="Helical" evidence="2">
    <location>
        <begin position="126"/>
        <end position="147"/>
    </location>
</feature>
<keyword evidence="2" id="KW-1133">Transmembrane helix</keyword>
<name>A0ABW2HFV8_9MICO</name>
<accession>A0ABW2HFV8</accession>
<feature type="transmembrane region" description="Helical" evidence="2">
    <location>
        <begin position="57"/>
        <end position="80"/>
    </location>
</feature>
<evidence type="ECO:0000313" key="4">
    <source>
        <dbReference type="Proteomes" id="UP001596507"/>
    </source>
</evidence>
<evidence type="ECO:0000313" key="3">
    <source>
        <dbReference type="EMBL" id="MFC7270023.1"/>
    </source>
</evidence>
<feature type="transmembrane region" description="Helical" evidence="2">
    <location>
        <begin position="92"/>
        <end position="114"/>
    </location>
</feature>
<feature type="compositionally biased region" description="Low complexity" evidence="1">
    <location>
        <begin position="208"/>
        <end position="233"/>
    </location>
</feature>